<feature type="non-terminal residue" evidence="2">
    <location>
        <position position="1"/>
    </location>
</feature>
<sequence>DTRICTDTKPEFISTRNSRYQTLDCTARLCTDSPDNGQGWAPTYQPFNNPVFEWNCQLGHIQASNGTCDYDRHMCWHSVDIDLHYFQHRMRDNDIQELRVSCAVSDAFLTPDGSHEDLLLATGVGFTYIKSFEGKGLDEQCSTDTDCRDNMFCLLGADQSTAQTYCQCRMDYAMGVAFVRVLDNQYQEWSCAPPLLLNESCLYDAQCSATDPSAVCQPSVDGDGISRCRCGADTADIAGRCQPIQRSAEDTALDNDSQSRTPAIIWWIFTDEYQPLDGGVNSRGYFWLRWAAYLIACLAIVLPLLLLIIATMMLCHRRALARRAAALSSYGSGGGGMGGSIRFPAPKLVLSDLKPKKCTKDDKYNLVENDQLGLEYKNGQTVA</sequence>
<gene>
    <name evidence="2" type="ORF">OSB1V03_LOCUS19465</name>
</gene>
<dbReference type="AlphaFoldDB" id="A0A7R9LK52"/>
<dbReference type="EMBL" id="OC883217">
    <property type="protein sequence ID" value="CAD7643168.1"/>
    <property type="molecule type" value="Genomic_DNA"/>
</dbReference>
<keyword evidence="1" id="KW-0472">Membrane</keyword>
<reference evidence="2" key="1">
    <citation type="submission" date="2020-11" db="EMBL/GenBank/DDBJ databases">
        <authorList>
            <person name="Tran Van P."/>
        </authorList>
    </citation>
    <scope>NUCLEOTIDE SEQUENCE</scope>
</reference>
<keyword evidence="1" id="KW-0812">Transmembrane</keyword>
<accession>A0A7R9LK52</accession>
<keyword evidence="3" id="KW-1185">Reference proteome</keyword>
<proteinExistence type="predicted"/>
<name>A0A7R9LK52_9ACAR</name>
<dbReference type="OrthoDB" id="6522495at2759"/>
<keyword evidence="1" id="KW-1133">Transmembrane helix</keyword>
<feature type="transmembrane region" description="Helical" evidence="1">
    <location>
        <begin position="290"/>
        <end position="314"/>
    </location>
</feature>
<organism evidence="2">
    <name type="scientific">Medioppia subpectinata</name>
    <dbReference type="NCBI Taxonomy" id="1979941"/>
    <lineage>
        <taxon>Eukaryota</taxon>
        <taxon>Metazoa</taxon>
        <taxon>Ecdysozoa</taxon>
        <taxon>Arthropoda</taxon>
        <taxon>Chelicerata</taxon>
        <taxon>Arachnida</taxon>
        <taxon>Acari</taxon>
        <taxon>Acariformes</taxon>
        <taxon>Sarcoptiformes</taxon>
        <taxon>Oribatida</taxon>
        <taxon>Brachypylina</taxon>
        <taxon>Oppioidea</taxon>
        <taxon>Oppiidae</taxon>
        <taxon>Medioppia</taxon>
    </lineage>
</organism>
<evidence type="ECO:0000313" key="3">
    <source>
        <dbReference type="Proteomes" id="UP000759131"/>
    </source>
</evidence>
<dbReference type="EMBL" id="CAJPIZ010028642">
    <property type="protein sequence ID" value="CAG2119517.1"/>
    <property type="molecule type" value="Genomic_DNA"/>
</dbReference>
<dbReference type="Proteomes" id="UP000759131">
    <property type="component" value="Unassembled WGS sequence"/>
</dbReference>
<evidence type="ECO:0000256" key="1">
    <source>
        <dbReference type="SAM" id="Phobius"/>
    </source>
</evidence>
<evidence type="ECO:0000313" key="2">
    <source>
        <dbReference type="EMBL" id="CAD7643168.1"/>
    </source>
</evidence>
<protein>
    <submittedName>
        <fullName evidence="2">Uncharacterized protein</fullName>
    </submittedName>
</protein>